<dbReference type="AlphaFoldDB" id="A0A7G5BV16"/>
<dbReference type="Proteomes" id="UP000515679">
    <property type="component" value="Chromosome"/>
</dbReference>
<dbReference type="RefSeq" id="WP_182302157.1">
    <property type="nucleotide sequence ID" value="NZ_CP041969.1"/>
</dbReference>
<keyword evidence="1" id="KW-0808">Transferase</keyword>
<dbReference type="Gene3D" id="3.40.50.150">
    <property type="entry name" value="Vaccinia Virus protein VP39"/>
    <property type="match status" value="1"/>
</dbReference>
<reference evidence="1 2" key="1">
    <citation type="submission" date="2019-07" db="EMBL/GenBank/DDBJ databases">
        <authorList>
            <person name="Kim J.K."/>
            <person name="Cheong H.-M."/>
            <person name="Choi Y."/>
            <person name="Hwang K.J."/>
            <person name="Lee S."/>
            <person name="Choi C."/>
        </authorList>
    </citation>
    <scope>NUCLEOTIDE SEQUENCE [LARGE SCALE GENOMIC DNA]</scope>
    <source>
        <strain evidence="1 2">KS 22</strain>
    </source>
</reference>
<dbReference type="SUPFAM" id="SSF53335">
    <property type="entry name" value="S-adenosyl-L-methionine-dependent methyltransferases"/>
    <property type="match status" value="1"/>
</dbReference>
<keyword evidence="2" id="KW-1185">Reference proteome</keyword>
<name>A0A7G5BV16_9BACL</name>
<dbReference type="GO" id="GO:0008168">
    <property type="term" value="F:methyltransferase activity"/>
    <property type="evidence" value="ECO:0007669"/>
    <property type="project" value="UniProtKB-KW"/>
</dbReference>
<gene>
    <name evidence="1" type="ORF">FPL14_05955</name>
</gene>
<accession>A0A7G5BV16</accession>
<proteinExistence type="predicted"/>
<dbReference type="EMBL" id="CP041969">
    <property type="protein sequence ID" value="QMV40800.1"/>
    <property type="molecule type" value="Genomic_DNA"/>
</dbReference>
<sequence>MGKLQDYFVGNKGRLMKKWLHYFDIYERHFGRFVGQEVNLMEIGVFHGGSLQMWKHYFGDQATIYGLDVNPRVKSLEEDRIHILIGDQGNRKFWKGVKPSLPVFDIIIDDGGHTMDQQRITFEEMYPLLSPTGVYVVEDMHTSYWPRFGGGYERSDSFVEYSKRLIDKLNAWHSKDKRLTVDTFTESTWSMSYYDSVLVVEKRPIVRPSTISSGFPSWEKKHQ</sequence>
<dbReference type="KEGG" id="cchl:FPL14_05955"/>
<evidence type="ECO:0000313" key="2">
    <source>
        <dbReference type="Proteomes" id="UP000515679"/>
    </source>
</evidence>
<organism evidence="1 2">
    <name type="scientific">Cohnella cholangitidis</name>
    <dbReference type="NCBI Taxonomy" id="2598458"/>
    <lineage>
        <taxon>Bacteria</taxon>
        <taxon>Bacillati</taxon>
        <taxon>Bacillota</taxon>
        <taxon>Bacilli</taxon>
        <taxon>Bacillales</taxon>
        <taxon>Paenibacillaceae</taxon>
        <taxon>Cohnella</taxon>
    </lineage>
</organism>
<keyword evidence="1" id="KW-0489">Methyltransferase</keyword>
<dbReference type="InterPro" id="IPR029063">
    <property type="entry name" value="SAM-dependent_MTases_sf"/>
</dbReference>
<protein>
    <submittedName>
        <fullName evidence="1">Class I SAM-dependent methyltransferase</fullName>
    </submittedName>
</protein>
<dbReference type="GO" id="GO:0032259">
    <property type="term" value="P:methylation"/>
    <property type="evidence" value="ECO:0007669"/>
    <property type="project" value="UniProtKB-KW"/>
</dbReference>
<evidence type="ECO:0000313" key="1">
    <source>
        <dbReference type="EMBL" id="QMV40800.1"/>
    </source>
</evidence>
<dbReference type="CDD" id="cd02440">
    <property type="entry name" value="AdoMet_MTases"/>
    <property type="match status" value="1"/>
</dbReference>